<dbReference type="EMBL" id="JABXYJ010000010">
    <property type="protein sequence ID" value="NVO79176.1"/>
    <property type="molecule type" value="Genomic_DNA"/>
</dbReference>
<evidence type="ECO:0000256" key="2">
    <source>
        <dbReference type="RuleBase" id="RU000393"/>
    </source>
</evidence>
<dbReference type="InterPro" id="IPR036423">
    <property type="entry name" value="SOD-like_Cu/Zn_dom_sf"/>
</dbReference>
<keyword evidence="2" id="KW-0862">Zinc</keyword>
<evidence type="ECO:0000259" key="4">
    <source>
        <dbReference type="Pfam" id="PF00080"/>
    </source>
</evidence>
<comment type="similarity">
    <text evidence="1 2">Belongs to the Cu-Zn superoxide dismutase family.</text>
</comment>
<dbReference type="NCBIfam" id="NF007628">
    <property type="entry name" value="PRK10290.1"/>
    <property type="match status" value="1"/>
</dbReference>
<dbReference type="EC" id="1.15.1.1" evidence="2"/>
<keyword evidence="2" id="KW-0560">Oxidoreductase</keyword>
<dbReference type="Gene3D" id="2.60.40.200">
    <property type="entry name" value="Superoxide dismutase, copper/zinc binding domain"/>
    <property type="match status" value="1"/>
</dbReference>
<dbReference type="Proteomes" id="UP000588051">
    <property type="component" value="Unassembled WGS sequence"/>
</dbReference>
<keyword evidence="2" id="KW-0186">Copper</keyword>
<dbReference type="Pfam" id="PF00080">
    <property type="entry name" value="Sod_Cu"/>
    <property type="match status" value="1"/>
</dbReference>
<feature type="domain" description="Superoxide dismutase copper/zinc binding" evidence="4">
    <location>
        <begin position="39"/>
        <end position="171"/>
    </location>
</feature>
<comment type="catalytic activity">
    <reaction evidence="2">
        <text>2 superoxide + 2 H(+) = H2O2 + O2</text>
        <dbReference type="Rhea" id="RHEA:20696"/>
        <dbReference type="ChEBI" id="CHEBI:15378"/>
        <dbReference type="ChEBI" id="CHEBI:15379"/>
        <dbReference type="ChEBI" id="CHEBI:16240"/>
        <dbReference type="ChEBI" id="CHEBI:18421"/>
        <dbReference type="EC" id="1.15.1.1"/>
    </reaction>
</comment>
<gene>
    <name evidence="5" type="ORF">HV832_15200</name>
</gene>
<protein>
    <recommendedName>
        <fullName evidence="2">Superoxide dismutase [Cu-Zn]</fullName>
        <ecNumber evidence="2">1.15.1.1</ecNumber>
    </recommendedName>
</protein>
<comment type="cofactor">
    <cofactor evidence="2">
        <name>Zn(2+)</name>
        <dbReference type="ChEBI" id="CHEBI:29105"/>
    </cofactor>
    <text evidence="2">Binds 1 zinc ion per subunit.</text>
</comment>
<organism evidence="5 6">
    <name type="scientific">Undibacterium oligocarboniphilum</name>
    <dbReference type="NCBI Taxonomy" id="666702"/>
    <lineage>
        <taxon>Bacteria</taxon>
        <taxon>Pseudomonadati</taxon>
        <taxon>Pseudomonadota</taxon>
        <taxon>Betaproteobacteria</taxon>
        <taxon>Burkholderiales</taxon>
        <taxon>Oxalobacteraceae</taxon>
        <taxon>Undibacterium</taxon>
    </lineage>
</organism>
<evidence type="ECO:0000313" key="6">
    <source>
        <dbReference type="Proteomes" id="UP000588051"/>
    </source>
</evidence>
<evidence type="ECO:0000256" key="1">
    <source>
        <dbReference type="ARBA" id="ARBA00010457"/>
    </source>
</evidence>
<dbReference type="PROSITE" id="PS00332">
    <property type="entry name" value="SOD_CU_ZN_2"/>
    <property type="match status" value="1"/>
</dbReference>
<feature type="chain" id="PRO_5032374187" description="Superoxide dismutase [Cu-Zn]" evidence="3">
    <location>
        <begin position="22"/>
        <end position="172"/>
    </location>
</feature>
<dbReference type="GO" id="GO:0005507">
    <property type="term" value="F:copper ion binding"/>
    <property type="evidence" value="ECO:0007669"/>
    <property type="project" value="InterPro"/>
</dbReference>
<dbReference type="GO" id="GO:0004784">
    <property type="term" value="F:superoxide dismutase activity"/>
    <property type="evidence" value="ECO:0007669"/>
    <property type="project" value="UniProtKB-EC"/>
</dbReference>
<proteinExistence type="inferred from homology"/>
<sequence>MMAIFRWSMAAALLVSGLVQAQTVELQFVDANGNTGPAGKVTLEDTAYGLLITPELSGLPAGLHGFHVHANPSCAPGMSNGVAAAAIAAGGHWDPEKSNAHQGPYGKGHKGDLPALYVNAEGKANYPVLAPRLKAADLSGHALMIHAGSDNHSDHPAALGGGGARMVCGVVS</sequence>
<evidence type="ECO:0000256" key="3">
    <source>
        <dbReference type="SAM" id="SignalP"/>
    </source>
</evidence>
<comment type="caution">
    <text evidence="5">The sequence shown here is derived from an EMBL/GenBank/DDBJ whole genome shotgun (WGS) entry which is preliminary data.</text>
</comment>
<evidence type="ECO:0000313" key="5">
    <source>
        <dbReference type="EMBL" id="NVO79176.1"/>
    </source>
</evidence>
<dbReference type="SUPFAM" id="SSF49329">
    <property type="entry name" value="Cu,Zn superoxide dismutase-like"/>
    <property type="match status" value="1"/>
</dbReference>
<dbReference type="InterPro" id="IPR018152">
    <property type="entry name" value="SOD_Cu/Zn_BS"/>
</dbReference>
<dbReference type="InterPro" id="IPR001424">
    <property type="entry name" value="SOD_Cu_Zn_dom"/>
</dbReference>
<dbReference type="CDD" id="cd00305">
    <property type="entry name" value="Cu-Zn_Superoxide_Dismutase"/>
    <property type="match status" value="1"/>
</dbReference>
<dbReference type="AlphaFoldDB" id="A0A850QT26"/>
<name>A0A850QT26_9BURK</name>
<dbReference type="InterPro" id="IPR024134">
    <property type="entry name" value="SOD_Cu/Zn_/chaperone"/>
</dbReference>
<dbReference type="PROSITE" id="PS00087">
    <property type="entry name" value="SOD_CU_ZN_1"/>
    <property type="match status" value="1"/>
</dbReference>
<keyword evidence="2" id="KW-0479">Metal-binding</keyword>
<dbReference type="RefSeq" id="WP_176804704.1">
    <property type="nucleotide sequence ID" value="NZ_JABXYJ010000010.1"/>
</dbReference>
<comment type="function">
    <text evidence="2">Destroys radicals which are normally produced within the cells and which are toxic to biological systems.</text>
</comment>
<accession>A0A850QT26</accession>
<dbReference type="PANTHER" id="PTHR10003">
    <property type="entry name" value="SUPEROXIDE DISMUTASE CU-ZN -RELATED"/>
    <property type="match status" value="1"/>
</dbReference>
<feature type="signal peptide" evidence="3">
    <location>
        <begin position="1"/>
        <end position="21"/>
    </location>
</feature>
<keyword evidence="3" id="KW-0732">Signal</keyword>
<reference evidence="5 6" key="1">
    <citation type="submission" date="2020-06" db="EMBL/GenBank/DDBJ databases">
        <authorList>
            <person name="Qiu C."/>
            <person name="Liu Z."/>
        </authorList>
    </citation>
    <scope>NUCLEOTIDE SEQUENCE [LARGE SCALE GENOMIC DNA]</scope>
    <source>
        <strain evidence="5 6">EM 1</strain>
    </source>
</reference>
<comment type="cofactor">
    <cofactor evidence="2">
        <name>Cu cation</name>
        <dbReference type="ChEBI" id="CHEBI:23378"/>
    </cofactor>
    <text evidence="2">Binds 1 copper ion per subunit.</text>
</comment>
<keyword evidence="6" id="KW-1185">Reference proteome</keyword>